<sequence length="190" mass="20905">MAHFPTLEEVDAYWHGLRKGRPLPRRAEIDPRGFQNALPGCFLLERISPHEARFRVAGSALADLMGMDLRGMPFSALVVPDDRIRMRRLLDGMFRTPSRMRVEIRAGGSHRGDGAMLVLPLSDSGGEISQALGVVAVSGRPGACVPQRLCLGRGQLLPLTTRPAPRPEEMSARPPAARRRPRLVLVHPTL</sequence>
<name>A0A2T5BTN4_9RHOB</name>
<protein>
    <recommendedName>
        <fullName evidence="3">PAS domain-containing protein</fullName>
    </recommendedName>
</protein>
<proteinExistence type="predicted"/>
<evidence type="ECO:0008006" key="3">
    <source>
        <dbReference type="Google" id="ProtNLM"/>
    </source>
</evidence>
<reference evidence="1 2" key="1">
    <citation type="submission" date="2018-04" db="EMBL/GenBank/DDBJ databases">
        <title>Genomic Encyclopedia of Archaeal and Bacterial Type Strains, Phase II (KMG-II): from individual species to whole genera.</title>
        <authorList>
            <person name="Goeker M."/>
        </authorList>
    </citation>
    <scope>NUCLEOTIDE SEQUENCE [LARGE SCALE GENOMIC DNA]</scope>
    <source>
        <strain evidence="1 2">DSM 18064</strain>
    </source>
</reference>
<gene>
    <name evidence="1" type="ORF">C8N32_105168</name>
</gene>
<dbReference type="Pfam" id="PF07310">
    <property type="entry name" value="PAS_5"/>
    <property type="match status" value="1"/>
</dbReference>
<dbReference type="RefSeq" id="WP_107891600.1">
    <property type="nucleotide sequence ID" value="NZ_NHSI01000053.1"/>
</dbReference>
<evidence type="ECO:0000313" key="1">
    <source>
        <dbReference type="EMBL" id="PTN02795.1"/>
    </source>
</evidence>
<keyword evidence="2" id="KW-1185">Reference proteome</keyword>
<evidence type="ECO:0000313" key="2">
    <source>
        <dbReference type="Proteomes" id="UP000243859"/>
    </source>
</evidence>
<dbReference type="Proteomes" id="UP000243859">
    <property type="component" value="Unassembled WGS sequence"/>
</dbReference>
<accession>A0A2T5BTN4</accession>
<dbReference type="AlphaFoldDB" id="A0A2T5BTN4"/>
<dbReference type="InterPro" id="IPR009922">
    <property type="entry name" value="DUF1457"/>
</dbReference>
<organism evidence="1 2">
    <name type="scientific">Rhodovulum imhoffii</name>
    <dbReference type="NCBI Taxonomy" id="365340"/>
    <lineage>
        <taxon>Bacteria</taxon>
        <taxon>Pseudomonadati</taxon>
        <taxon>Pseudomonadota</taxon>
        <taxon>Alphaproteobacteria</taxon>
        <taxon>Rhodobacterales</taxon>
        <taxon>Paracoccaceae</taxon>
        <taxon>Rhodovulum</taxon>
    </lineage>
</organism>
<comment type="caution">
    <text evidence="1">The sequence shown here is derived from an EMBL/GenBank/DDBJ whole genome shotgun (WGS) entry which is preliminary data.</text>
</comment>
<dbReference type="EMBL" id="QAAA01000005">
    <property type="protein sequence ID" value="PTN02795.1"/>
    <property type="molecule type" value="Genomic_DNA"/>
</dbReference>
<dbReference type="OrthoDB" id="8478628at2"/>